<evidence type="ECO:0000256" key="1">
    <source>
        <dbReference type="SAM" id="Phobius"/>
    </source>
</evidence>
<evidence type="ECO:0000313" key="2">
    <source>
        <dbReference type="EMBL" id="GLB41050.1"/>
    </source>
</evidence>
<dbReference type="EMBL" id="BRPK01000009">
    <property type="protein sequence ID" value="GLB41050.1"/>
    <property type="molecule type" value="Genomic_DNA"/>
</dbReference>
<proteinExistence type="predicted"/>
<evidence type="ECO:0000313" key="3">
    <source>
        <dbReference type="Proteomes" id="UP001063166"/>
    </source>
</evidence>
<keyword evidence="1" id="KW-0812">Transmembrane</keyword>
<dbReference type="Proteomes" id="UP001063166">
    <property type="component" value="Unassembled WGS sequence"/>
</dbReference>
<keyword evidence="3" id="KW-1185">Reference proteome</keyword>
<keyword evidence="1" id="KW-1133">Transmembrane helix</keyword>
<keyword evidence="1" id="KW-0472">Membrane</keyword>
<organism evidence="2 3">
    <name type="scientific">Lyophyllum shimeji</name>
    <name type="common">Hon-shimeji</name>
    <name type="synonym">Tricholoma shimeji</name>
    <dbReference type="NCBI Taxonomy" id="47721"/>
    <lineage>
        <taxon>Eukaryota</taxon>
        <taxon>Fungi</taxon>
        <taxon>Dikarya</taxon>
        <taxon>Basidiomycota</taxon>
        <taxon>Agaricomycotina</taxon>
        <taxon>Agaricomycetes</taxon>
        <taxon>Agaricomycetidae</taxon>
        <taxon>Agaricales</taxon>
        <taxon>Tricholomatineae</taxon>
        <taxon>Lyophyllaceae</taxon>
        <taxon>Lyophyllum</taxon>
    </lineage>
</organism>
<comment type="caution">
    <text evidence="2">The sequence shown here is derived from an EMBL/GenBank/DDBJ whole genome shotgun (WGS) entry which is preliminary data.</text>
</comment>
<reference evidence="2" key="1">
    <citation type="submission" date="2022-07" db="EMBL/GenBank/DDBJ databases">
        <title>The genome of Lyophyllum shimeji provides insight into the initial evolution of ectomycorrhizal fungal genome.</title>
        <authorList>
            <person name="Kobayashi Y."/>
            <person name="Shibata T."/>
            <person name="Hirakawa H."/>
            <person name="Shigenobu S."/>
            <person name="Nishiyama T."/>
            <person name="Yamada A."/>
            <person name="Hasebe M."/>
            <person name="Kawaguchi M."/>
        </authorList>
    </citation>
    <scope>NUCLEOTIDE SEQUENCE</scope>
    <source>
        <strain evidence="2">AT787</strain>
    </source>
</reference>
<accession>A0A9P3UR87</accession>
<gene>
    <name evidence="2" type="ORF">LshimejAT787_0902650</name>
</gene>
<name>A0A9P3UR87_LYOSH</name>
<dbReference type="AlphaFoldDB" id="A0A9P3UR87"/>
<protein>
    <submittedName>
        <fullName evidence="2">Small subunit of serine palmitoyltransferase-like</fullName>
    </submittedName>
</protein>
<sequence length="348" mass="39334">MAKATMTKLPAPKPDRAYARRPKTDSNLVIFLWRTRMWIESTFAFTVMEQWEKLLVLTIFTVTFFIVMAWLIEALPQRLVLTYHRAIYYLWGHEGNGRIITEWATDGMSGGTRGSGRISRLVSWMGSPLPDTTFPNSSPFAMTASTQATLPFKPKPDLSFTRPPKSKLALLLWRYRMWFEATFVLSMLEPWEKILLLTIFAASVALCTTFGDKRATSGYFGSGLALVFQQARQKAGLDSTKSCDTPKRTLTIRACCRYATLIWMIPYPADPEEDIPVYTTLPVLPGVLRQDALTSFLRLVLGLVPDVCIISDVAADRTTQYSMRISVYIRAEYTMTTRPGYGQLQGGK</sequence>
<feature type="transmembrane region" description="Helical" evidence="1">
    <location>
        <begin position="54"/>
        <end position="75"/>
    </location>
</feature>
<dbReference type="OrthoDB" id="202672at2759"/>